<dbReference type="RefSeq" id="WP_082743269.1">
    <property type="nucleotide sequence ID" value="NZ_CAJTBG010000015.1"/>
</dbReference>
<reference evidence="3 4" key="1">
    <citation type="journal article" date="2016" name="Gut Pathog.">
        <title>Whole genome sequencing of "Faecalibaculum rodentium" ALO17, isolated from C57BL/6J laboratory mouse feces.</title>
        <authorList>
            <person name="Lim S."/>
            <person name="Chang D.H."/>
            <person name="Ahn S."/>
            <person name="Kim B.C."/>
        </authorList>
    </citation>
    <scope>NUCLEOTIDE SEQUENCE [LARGE SCALE GENOMIC DNA]</scope>
    <source>
        <strain evidence="3 4">Alo17</strain>
    </source>
</reference>
<dbReference type="OrthoDB" id="9794155at2"/>
<dbReference type="Proteomes" id="UP000069771">
    <property type="component" value="Chromosome"/>
</dbReference>
<dbReference type="PANTHER" id="PTHR30041:SF7">
    <property type="entry name" value="GLOBAL TRANSCRIPTIONAL REGULATOR SPX"/>
    <property type="match status" value="1"/>
</dbReference>
<accession>A0A140DUW3</accession>
<evidence type="ECO:0000313" key="3">
    <source>
        <dbReference type="EMBL" id="AMK54440.1"/>
    </source>
</evidence>
<evidence type="ECO:0000256" key="2">
    <source>
        <dbReference type="SAM" id="MobiDB-lite"/>
    </source>
</evidence>
<proteinExistence type="inferred from homology"/>
<keyword evidence="4" id="KW-1185">Reference proteome</keyword>
<evidence type="ECO:0000313" key="4">
    <source>
        <dbReference type="Proteomes" id="UP000069771"/>
    </source>
</evidence>
<comment type="similarity">
    <text evidence="1">Belongs to the ArsC family.</text>
</comment>
<dbReference type="NCBIfam" id="NF002459">
    <property type="entry name" value="PRK01655.1"/>
    <property type="match status" value="1"/>
</dbReference>
<dbReference type="PATRIC" id="fig|1702221.3.peg.1260"/>
<dbReference type="PROSITE" id="PS51354">
    <property type="entry name" value="GLUTAREDOXIN_2"/>
    <property type="match status" value="1"/>
</dbReference>
<name>A0A140DUW3_9FIRM</name>
<dbReference type="InterPro" id="IPR006660">
    <property type="entry name" value="Arsenate_reductase-like"/>
</dbReference>
<dbReference type="STRING" id="1702221.AALO17_13060"/>
<dbReference type="KEGG" id="fro:AALO17_13060"/>
<dbReference type="Pfam" id="PF03960">
    <property type="entry name" value="ArsC"/>
    <property type="match status" value="1"/>
</dbReference>
<dbReference type="EMBL" id="CP011391">
    <property type="protein sequence ID" value="AMK54440.1"/>
    <property type="molecule type" value="Genomic_DNA"/>
</dbReference>
<dbReference type="PANTHER" id="PTHR30041">
    <property type="entry name" value="ARSENATE REDUCTASE"/>
    <property type="match status" value="1"/>
</dbReference>
<sequence length="150" mass="16949">MVIIYTSPGCASCRKAKQWLKDNHIEFVEKNIFSSVLKESEIKYLLSRCENGTEDIISVRSKAFHSLKKGIDDYSTKELVTLIQKNPSILKRPILLSENSLVVGYDDDEITTMTPVAMRKSAEETAYPGSITDIQSREGDSQPSLRFHSF</sequence>
<organism evidence="3 4">
    <name type="scientific">Faecalibaculum rodentium</name>
    <dbReference type="NCBI Taxonomy" id="1702221"/>
    <lineage>
        <taxon>Bacteria</taxon>
        <taxon>Bacillati</taxon>
        <taxon>Bacillota</taxon>
        <taxon>Erysipelotrichia</taxon>
        <taxon>Erysipelotrichales</taxon>
        <taxon>Erysipelotrichaceae</taxon>
        <taxon>Faecalibaculum</taxon>
    </lineage>
</organism>
<feature type="region of interest" description="Disordered" evidence="2">
    <location>
        <begin position="128"/>
        <end position="150"/>
    </location>
</feature>
<dbReference type="AlphaFoldDB" id="A0A140DUW3"/>
<gene>
    <name evidence="3" type="ORF">AALO17_13060</name>
</gene>
<dbReference type="InterPro" id="IPR006504">
    <property type="entry name" value="Tscrpt_reg_Spx/MgsR"/>
</dbReference>
<dbReference type="Gene3D" id="3.40.30.10">
    <property type="entry name" value="Glutaredoxin"/>
    <property type="match status" value="1"/>
</dbReference>
<dbReference type="GeneID" id="78478031"/>
<dbReference type="SUPFAM" id="SSF52833">
    <property type="entry name" value="Thioredoxin-like"/>
    <property type="match status" value="1"/>
</dbReference>
<dbReference type="InterPro" id="IPR036249">
    <property type="entry name" value="Thioredoxin-like_sf"/>
</dbReference>
<dbReference type="NCBIfam" id="TIGR01617">
    <property type="entry name" value="arsC_related"/>
    <property type="match status" value="1"/>
</dbReference>
<evidence type="ECO:0000256" key="1">
    <source>
        <dbReference type="PROSITE-ProRule" id="PRU01282"/>
    </source>
</evidence>
<dbReference type="PROSITE" id="PS51353">
    <property type="entry name" value="ARSC"/>
    <property type="match status" value="1"/>
</dbReference>
<dbReference type="CDD" id="cd03032">
    <property type="entry name" value="ArsC_Spx"/>
    <property type="match status" value="1"/>
</dbReference>
<protein>
    <submittedName>
        <fullName evidence="3">Spx/MgsR family transcriptional regulator</fullName>
    </submittedName>
</protein>